<dbReference type="EMBL" id="BAAAND010000004">
    <property type="protein sequence ID" value="GAA1580348.1"/>
    <property type="molecule type" value="Genomic_DNA"/>
</dbReference>
<protein>
    <submittedName>
        <fullName evidence="1">Uncharacterized protein</fullName>
    </submittedName>
</protein>
<organism evidence="1 2">
    <name type="scientific">Kribbella karoonensis</name>
    <dbReference type="NCBI Taxonomy" id="324851"/>
    <lineage>
        <taxon>Bacteria</taxon>
        <taxon>Bacillati</taxon>
        <taxon>Actinomycetota</taxon>
        <taxon>Actinomycetes</taxon>
        <taxon>Propionibacteriales</taxon>
        <taxon>Kribbellaceae</taxon>
        <taxon>Kribbella</taxon>
    </lineage>
</organism>
<evidence type="ECO:0000313" key="1">
    <source>
        <dbReference type="EMBL" id="GAA1580348.1"/>
    </source>
</evidence>
<keyword evidence="2" id="KW-1185">Reference proteome</keyword>
<proteinExistence type="predicted"/>
<comment type="caution">
    <text evidence="1">The sequence shown here is derived from an EMBL/GenBank/DDBJ whole genome shotgun (WGS) entry which is preliminary data.</text>
</comment>
<name>A0ABN2DPE4_9ACTN</name>
<dbReference type="RefSeq" id="WP_344190527.1">
    <property type="nucleotide sequence ID" value="NZ_BAAAND010000004.1"/>
</dbReference>
<dbReference type="Proteomes" id="UP001500190">
    <property type="component" value="Unassembled WGS sequence"/>
</dbReference>
<reference evidence="1 2" key="1">
    <citation type="journal article" date="2019" name="Int. J. Syst. Evol. Microbiol.">
        <title>The Global Catalogue of Microorganisms (GCM) 10K type strain sequencing project: providing services to taxonomists for standard genome sequencing and annotation.</title>
        <authorList>
            <consortium name="The Broad Institute Genomics Platform"/>
            <consortium name="The Broad Institute Genome Sequencing Center for Infectious Disease"/>
            <person name="Wu L."/>
            <person name="Ma J."/>
        </authorList>
    </citation>
    <scope>NUCLEOTIDE SEQUENCE [LARGE SCALE GENOMIC DNA]</scope>
    <source>
        <strain evidence="1 2">JCM 14304</strain>
    </source>
</reference>
<accession>A0ABN2DPE4</accession>
<evidence type="ECO:0000313" key="2">
    <source>
        <dbReference type="Proteomes" id="UP001500190"/>
    </source>
</evidence>
<sequence>MTLLEQLAVTEDSALTELIARHRTETETAPDTITVVGWNNKPGWDNWNQKAPAWNKKRVYFTKKN</sequence>
<gene>
    <name evidence="1" type="ORF">GCM10009742_25990</name>
</gene>